<sequence length="204" mass="22640">MGGLRAVHRLRAPEGGAIVFRGRVWPGPTRYTCGGEQAAHCSATASAPWMSYLVFRLLLSPPCPEPPYSLPLHHPMAVLPRLLIQLASLGFLYSAFIAWDGQSKTRVDARSSIKAEWIPPPSHRFFQAIPLPLPVRWRFVFVILQVLAAFALLTIGLLWSANSLAKISWASEMADKTIDTQDSTLGFRNVRTRASKLFQDRSSS</sequence>
<dbReference type="AlphaFoldDB" id="A0A2X0N255"/>
<keyword evidence="1" id="KW-0472">Membrane</keyword>
<protein>
    <submittedName>
        <fullName evidence="2">BQ5605_C007g04821 protein</fullName>
    </submittedName>
</protein>
<dbReference type="STRING" id="796604.A0A2X0N255"/>
<keyword evidence="1" id="KW-0812">Transmembrane</keyword>
<gene>
    <name evidence="2" type="primary">BQ5605_C007g04821</name>
    <name evidence="2" type="ORF">BQ5605_C007G04821</name>
</gene>
<feature type="transmembrane region" description="Helical" evidence="1">
    <location>
        <begin position="82"/>
        <end position="99"/>
    </location>
</feature>
<keyword evidence="3" id="KW-1185">Reference proteome</keyword>
<keyword evidence="1" id="KW-1133">Transmembrane helix</keyword>
<evidence type="ECO:0000313" key="3">
    <source>
        <dbReference type="Proteomes" id="UP000249464"/>
    </source>
</evidence>
<proteinExistence type="predicted"/>
<evidence type="ECO:0000313" key="2">
    <source>
        <dbReference type="EMBL" id="SGY63709.1"/>
    </source>
</evidence>
<feature type="transmembrane region" description="Helical" evidence="1">
    <location>
        <begin position="139"/>
        <end position="159"/>
    </location>
</feature>
<organism evidence="2 3">
    <name type="scientific">Microbotryum silenes-dioicae</name>
    <dbReference type="NCBI Taxonomy" id="796604"/>
    <lineage>
        <taxon>Eukaryota</taxon>
        <taxon>Fungi</taxon>
        <taxon>Dikarya</taxon>
        <taxon>Basidiomycota</taxon>
        <taxon>Pucciniomycotina</taxon>
        <taxon>Microbotryomycetes</taxon>
        <taxon>Microbotryales</taxon>
        <taxon>Microbotryaceae</taxon>
        <taxon>Microbotryum</taxon>
    </lineage>
</organism>
<dbReference type="EMBL" id="FQNC01000045">
    <property type="protein sequence ID" value="SGY63709.1"/>
    <property type="molecule type" value="Genomic_DNA"/>
</dbReference>
<accession>A0A2X0N255</accession>
<name>A0A2X0N255_9BASI</name>
<dbReference type="Proteomes" id="UP000249464">
    <property type="component" value="Unassembled WGS sequence"/>
</dbReference>
<evidence type="ECO:0000256" key="1">
    <source>
        <dbReference type="SAM" id="Phobius"/>
    </source>
</evidence>
<reference evidence="2 3" key="1">
    <citation type="submission" date="2016-11" db="EMBL/GenBank/DDBJ databases">
        <authorList>
            <person name="Jaros S."/>
            <person name="Januszkiewicz K."/>
            <person name="Wedrychowicz H."/>
        </authorList>
    </citation>
    <scope>NUCLEOTIDE SEQUENCE [LARGE SCALE GENOMIC DNA]</scope>
</reference>